<accession>A0A398CS43</accession>
<proteinExistence type="predicted"/>
<evidence type="ECO:0000313" key="2">
    <source>
        <dbReference type="Proteomes" id="UP000266340"/>
    </source>
</evidence>
<dbReference type="AlphaFoldDB" id="A0A398CS43"/>
<gene>
    <name evidence="1" type="ORF">D3H35_08850</name>
</gene>
<dbReference type="Proteomes" id="UP000266340">
    <property type="component" value="Unassembled WGS sequence"/>
</dbReference>
<dbReference type="RefSeq" id="WP_119148724.1">
    <property type="nucleotide sequence ID" value="NZ_JBHSOV010000013.1"/>
</dbReference>
<reference evidence="1 2" key="1">
    <citation type="submission" date="2018-09" db="EMBL/GenBank/DDBJ databases">
        <title>Cohnella cavernae sp. nov., isolated from a karst cave.</title>
        <authorList>
            <person name="Zhu H."/>
        </authorList>
    </citation>
    <scope>NUCLEOTIDE SEQUENCE [LARGE SCALE GENOMIC DNA]</scope>
    <source>
        <strain evidence="1 2">K2E09-144</strain>
    </source>
</reference>
<keyword evidence="2" id="KW-1185">Reference proteome</keyword>
<dbReference type="EMBL" id="QXJM01000029">
    <property type="protein sequence ID" value="RIE04049.1"/>
    <property type="molecule type" value="Genomic_DNA"/>
</dbReference>
<protein>
    <submittedName>
        <fullName evidence="1">Uncharacterized protein</fullName>
    </submittedName>
</protein>
<sequence>MKIAILSNGYSYHYRFYQMEEFRPLYDDVLNIRRLEEYDLLQYDTLIIPERMSLQLLKRYQSLFLKMLNAGKKLIVFGEVIDGWLPGVDWENSPVNFSWWVKENGDLPLSLDNMTHSLFRYIGMRDVKWHYHGTFGVPQGAFSLVNTPEGRSILYIDDVSYEGTLLVTSLDPMFHLGLGFIDQGKSFMYGFMAWLRKEGTEEGFAR</sequence>
<comment type="caution">
    <text evidence="1">The sequence shown here is derived from an EMBL/GenBank/DDBJ whole genome shotgun (WGS) entry which is preliminary data.</text>
</comment>
<name>A0A398CS43_9BACL</name>
<dbReference type="OrthoDB" id="2419402at2"/>
<evidence type="ECO:0000313" key="1">
    <source>
        <dbReference type="EMBL" id="RIE04049.1"/>
    </source>
</evidence>
<organism evidence="1 2">
    <name type="scientific">Cohnella faecalis</name>
    <dbReference type="NCBI Taxonomy" id="2315694"/>
    <lineage>
        <taxon>Bacteria</taxon>
        <taxon>Bacillati</taxon>
        <taxon>Bacillota</taxon>
        <taxon>Bacilli</taxon>
        <taxon>Bacillales</taxon>
        <taxon>Paenibacillaceae</taxon>
        <taxon>Cohnella</taxon>
    </lineage>
</organism>